<feature type="transmembrane region" description="Helical" evidence="9">
    <location>
        <begin position="248"/>
        <end position="267"/>
    </location>
</feature>
<accession>A0A436ZSW3</accession>
<dbReference type="InterPro" id="IPR036259">
    <property type="entry name" value="MFS_trans_sf"/>
</dbReference>
<evidence type="ECO:0000313" key="11">
    <source>
        <dbReference type="Proteomes" id="UP000283090"/>
    </source>
</evidence>
<evidence type="ECO:0000256" key="9">
    <source>
        <dbReference type="SAM" id="Phobius"/>
    </source>
</evidence>
<evidence type="ECO:0000256" key="1">
    <source>
        <dbReference type="ARBA" id="ARBA00004141"/>
    </source>
</evidence>
<dbReference type="InterPro" id="IPR000109">
    <property type="entry name" value="POT_fam"/>
</dbReference>
<evidence type="ECO:0008006" key="12">
    <source>
        <dbReference type="Google" id="ProtNLM"/>
    </source>
</evidence>
<feature type="region of interest" description="Disordered" evidence="8">
    <location>
        <begin position="103"/>
        <end position="123"/>
    </location>
</feature>
<comment type="similarity">
    <text evidence="2 7">Belongs to the major facilitator superfamily. Proton-dependent oligopeptide transporter (POT/PTR) (TC 2.A.17) family.</text>
</comment>
<feature type="transmembrane region" description="Helical" evidence="9">
    <location>
        <begin position="410"/>
        <end position="434"/>
    </location>
</feature>
<dbReference type="SUPFAM" id="SSF103473">
    <property type="entry name" value="MFS general substrate transporter"/>
    <property type="match status" value="1"/>
</dbReference>
<feature type="transmembrane region" description="Helical" evidence="9">
    <location>
        <begin position="446"/>
        <end position="468"/>
    </location>
</feature>
<dbReference type="PANTHER" id="PTHR11654">
    <property type="entry name" value="OLIGOPEPTIDE TRANSPORTER-RELATED"/>
    <property type="match status" value="1"/>
</dbReference>
<keyword evidence="6 9" id="KW-0472">Membrane</keyword>
<keyword evidence="3 7" id="KW-0813">Transport</keyword>
<evidence type="ECO:0000256" key="5">
    <source>
        <dbReference type="ARBA" id="ARBA00022989"/>
    </source>
</evidence>
<dbReference type="GeneID" id="93592194"/>
<evidence type="ECO:0000256" key="4">
    <source>
        <dbReference type="ARBA" id="ARBA00022692"/>
    </source>
</evidence>
<comment type="subcellular location">
    <subcellularLocation>
        <location evidence="1 7">Membrane</location>
        <topology evidence="1 7">Multi-pass membrane protein</topology>
    </subcellularLocation>
</comment>
<feature type="transmembrane region" description="Helical" evidence="9">
    <location>
        <begin position="526"/>
        <end position="548"/>
    </location>
</feature>
<evidence type="ECO:0000256" key="7">
    <source>
        <dbReference type="RuleBase" id="RU003755"/>
    </source>
</evidence>
<dbReference type="PROSITE" id="PS01022">
    <property type="entry name" value="PTR2_1"/>
    <property type="match status" value="1"/>
</dbReference>
<feature type="compositionally biased region" description="Gly residues" evidence="8">
    <location>
        <begin position="108"/>
        <end position="121"/>
    </location>
</feature>
<keyword evidence="5 9" id="KW-1133">Transmembrane helix</keyword>
<dbReference type="Pfam" id="PF00854">
    <property type="entry name" value="PTR2"/>
    <property type="match status" value="1"/>
</dbReference>
<sequence>MSQPDDVAFKAKHDPTLALPLDEKHEHTTAQVLPGYDGHETNHGAFEREEEDAPTEEEIHTLRHVSDRIPWNAYTVAFVELCERFSYYGTTVVFTNFIQQSRPDGSRTGAGGHDGQSGALGRGQRASTGLGTFNTFWVYLLPLFGAYVADSYWGRYKTICVAVTIAMVGHVLLVVSAVPAVIDHPDGALGCFAVAIIIMGIGTGGFKANISPLVAEQSKNTYLRVDTLPSGERVIVDPAVTSSRIYMYFYLMINIGALIGQITMVYAEKYVGFWLSFLLPTLVFCLCPVVLFICRKRYVRSPPQGSVLSKAMQTFVFAQKGRWHLNPIQTFKHLNDGTMWETAKPSNIAPANRPSWMTFDDAWVDEVRRGFHACSVFVWLPLWWLCYNQINNNLVSQAAVMKLNGLPNDIVNNLDPLALIILIPICDIFIYPALRKAGINFTALKRITFGFYTGAAAMIWACLIQYYIYKRSECGKYAAGKGCEPTDINVWAQTGSYVLIALSEIFASITGLEYAFTKAPKNMRSLVMSVFLFTNAISAAIGEAFVSLSEDPLLVWNYGSVAIIAAVGGTLFWLQFRGLDAQEHELNQLPVGKMFADQDKVEPLTPEEMKHRRESLGATA</sequence>
<dbReference type="OrthoDB" id="8904098at2759"/>
<reference evidence="10 11" key="1">
    <citation type="submission" date="2019-01" db="EMBL/GenBank/DDBJ databases">
        <title>Intercellular communication is required for trap formation in the nematode-trapping fungus Duddingtonia flagrans.</title>
        <authorList>
            <person name="Youssar L."/>
            <person name="Wernet V."/>
            <person name="Hensel N."/>
            <person name="Hildebrandt H.-G."/>
            <person name="Fischer R."/>
        </authorList>
    </citation>
    <scope>NUCLEOTIDE SEQUENCE [LARGE SCALE GENOMIC DNA]</scope>
    <source>
        <strain evidence="10 11">CBS H-5679</strain>
    </source>
</reference>
<feature type="transmembrane region" description="Helical" evidence="9">
    <location>
        <begin position="160"/>
        <end position="181"/>
    </location>
</feature>
<dbReference type="EMBL" id="SAEB01000012">
    <property type="protein sequence ID" value="RVD82040.1"/>
    <property type="molecule type" value="Genomic_DNA"/>
</dbReference>
<dbReference type="RefSeq" id="XP_067487584.1">
    <property type="nucleotide sequence ID" value="XM_067639835.1"/>
</dbReference>
<dbReference type="Gene3D" id="1.20.1250.20">
    <property type="entry name" value="MFS general substrate transporter like domains"/>
    <property type="match status" value="1"/>
</dbReference>
<evidence type="ECO:0000256" key="3">
    <source>
        <dbReference type="ARBA" id="ARBA00022448"/>
    </source>
</evidence>
<evidence type="ECO:0000313" key="10">
    <source>
        <dbReference type="EMBL" id="RVD82040.1"/>
    </source>
</evidence>
<evidence type="ECO:0000256" key="2">
    <source>
        <dbReference type="ARBA" id="ARBA00005982"/>
    </source>
</evidence>
<feature type="transmembrane region" description="Helical" evidence="9">
    <location>
        <begin position="136"/>
        <end position="153"/>
    </location>
</feature>
<dbReference type="InterPro" id="IPR018456">
    <property type="entry name" value="PTR2_symporter_CS"/>
</dbReference>
<keyword evidence="11" id="KW-1185">Reference proteome</keyword>
<organism evidence="10 11">
    <name type="scientific">Arthrobotrys flagrans</name>
    <name type="common">Nematode-trapping fungus</name>
    <name type="synonym">Trichothecium flagrans</name>
    <dbReference type="NCBI Taxonomy" id="97331"/>
    <lineage>
        <taxon>Eukaryota</taxon>
        <taxon>Fungi</taxon>
        <taxon>Dikarya</taxon>
        <taxon>Ascomycota</taxon>
        <taxon>Pezizomycotina</taxon>
        <taxon>Orbiliomycetes</taxon>
        <taxon>Orbiliales</taxon>
        <taxon>Orbiliaceae</taxon>
        <taxon>Arthrobotrys</taxon>
    </lineage>
</organism>
<dbReference type="AlphaFoldDB" id="A0A436ZSW3"/>
<evidence type="ECO:0000256" key="6">
    <source>
        <dbReference type="ARBA" id="ARBA00023136"/>
    </source>
</evidence>
<dbReference type="VEuPathDB" id="FungiDB:DFL_009883"/>
<comment type="caution">
    <text evidence="10">The sequence shown here is derived from an EMBL/GenBank/DDBJ whole genome shotgun (WGS) entry which is preliminary data.</text>
</comment>
<name>A0A436ZSW3_ARTFL</name>
<feature type="transmembrane region" description="Helical" evidence="9">
    <location>
        <begin position="187"/>
        <end position="206"/>
    </location>
</feature>
<proteinExistence type="inferred from homology"/>
<protein>
    <recommendedName>
        <fullName evidence="12">Major facilitator superfamily (MFS) profile domain-containing protein</fullName>
    </recommendedName>
</protein>
<dbReference type="GO" id="GO:0005886">
    <property type="term" value="C:plasma membrane"/>
    <property type="evidence" value="ECO:0007669"/>
    <property type="project" value="UniProtKB-ARBA"/>
</dbReference>
<feature type="transmembrane region" description="Helical" evidence="9">
    <location>
        <begin position="273"/>
        <end position="294"/>
    </location>
</feature>
<dbReference type="PROSITE" id="PS01023">
    <property type="entry name" value="PTR2_2"/>
    <property type="match status" value="1"/>
</dbReference>
<feature type="transmembrane region" description="Helical" evidence="9">
    <location>
        <begin position="554"/>
        <end position="574"/>
    </location>
</feature>
<gene>
    <name evidence="10" type="ORF">DFL_009883</name>
</gene>
<dbReference type="GO" id="GO:0071916">
    <property type="term" value="F:dipeptide transmembrane transporter activity"/>
    <property type="evidence" value="ECO:0007669"/>
    <property type="project" value="UniProtKB-ARBA"/>
</dbReference>
<keyword evidence="4 7" id="KW-0812">Transmembrane</keyword>
<dbReference type="Proteomes" id="UP000283090">
    <property type="component" value="Unassembled WGS sequence"/>
</dbReference>
<dbReference type="FunFam" id="1.20.1250.20:FF:000085">
    <property type="entry name" value="MFS peptide transporter Ptr2"/>
    <property type="match status" value="1"/>
</dbReference>
<evidence type="ECO:0000256" key="8">
    <source>
        <dbReference type="SAM" id="MobiDB-lite"/>
    </source>
</evidence>